<reference evidence="1 2" key="1">
    <citation type="submission" date="2014-04" db="EMBL/GenBank/DDBJ databases">
        <authorList>
            <consortium name="DOE Joint Genome Institute"/>
            <person name="Kuo A."/>
            <person name="Ruytinx J."/>
            <person name="Rineau F."/>
            <person name="Colpaert J."/>
            <person name="Kohler A."/>
            <person name="Nagy L.G."/>
            <person name="Floudas D."/>
            <person name="Copeland A."/>
            <person name="Barry K.W."/>
            <person name="Cichocki N."/>
            <person name="Veneault-Fourrey C."/>
            <person name="LaButti K."/>
            <person name="Lindquist E.A."/>
            <person name="Lipzen A."/>
            <person name="Lundell T."/>
            <person name="Morin E."/>
            <person name="Murat C."/>
            <person name="Sun H."/>
            <person name="Tunlid A."/>
            <person name="Henrissat B."/>
            <person name="Grigoriev I.V."/>
            <person name="Hibbett D.S."/>
            <person name="Martin F."/>
            <person name="Nordberg H.P."/>
            <person name="Cantor M.N."/>
            <person name="Hua S.X."/>
        </authorList>
    </citation>
    <scope>NUCLEOTIDE SEQUENCE [LARGE SCALE GENOMIC DNA]</scope>
    <source>
        <strain evidence="1 2">UH-Slu-Lm8-n1</strain>
    </source>
</reference>
<protein>
    <submittedName>
        <fullName evidence="1">Uncharacterized protein</fullName>
    </submittedName>
</protein>
<keyword evidence="2" id="KW-1185">Reference proteome</keyword>
<dbReference type="AlphaFoldDB" id="A0A0D0ATC2"/>
<dbReference type="InParanoid" id="A0A0D0ATC2"/>
<gene>
    <name evidence="1" type="ORF">CY34DRAFT_454950</name>
</gene>
<dbReference type="Proteomes" id="UP000054485">
    <property type="component" value="Unassembled WGS sequence"/>
</dbReference>
<evidence type="ECO:0000313" key="2">
    <source>
        <dbReference type="Proteomes" id="UP000054485"/>
    </source>
</evidence>
<accession>A0A0D0ATC2</accession>
<dbReference type="EMBL" id="KN835447">
    <property type="protein sequence ID" value="KIK37487.1"/>
    <property type="molecule type" value="Genomic_DNA"/>
</dbReference>
<evidence type="ECO:0000313" key="1">
    <source>
        <dbReference type="EMBL" id="KIK37487.1"/>
    </source>
</evidence>
<dbReference type="HOGENOM" id="CLU_1876797_0_0_1"/>
<dbReference type="OrthoDB" id="10590623at2759"/>
<organism evidence="1 2">
    <name type="scientific">Suillus luteus UH-Slu-Lm8-n1</name>
    <dbReference type="NCBI Taxonomy" id="930992"/>
    <lineage>
        <taxon>Eukaryota</taxon>
        <taxon>Fungi</taxon>
        <taxon>Dikarya</taxon>
        <taxon>Basidiomycota</taxon>
        <taxon>Agaricomycotina</taxon>
        <taxon>Agaricomycetes</taxon>
        <taxon>Agaricomycetidae</taxon>
        <taxon>Boletales</taxon>
        <taxon>Suillineae</taxon>
        <taxon>Suillaceae</taxon>
        <taxon>Suillus</taxon>
    </lineage>
</organism>
<proteinExistence type="predicted"/>
<name>A0A0D0ATC2_9AGAM</name>
<sequence length="136" mass="15533">MRFHSLFTLSIDQSICCQYSPIALIHRHDQAAPKYIRWFSYRHHSSMIDHHSTVLGPTLPDNTKTNTIPQRSSFPFFERRSTSKSGLLGNHLTVVSEEPKPVAENDDKVECYKIQKHFSPGQLTVDELGLITYSAC</sequence>
<reference evidence="2" key="2">
    <citation type="submission" date="2015-01" db="EMBL/GenBank/DDBJ databases">
        <title>Evolutionary Origins and Diversification of the Mycorrhizal Mutualists.</title>
        <authorList>
            <consortium name="DOE Joint Genome Institute"/>
            <consortium name="Mycorrhizal Genomics Consortium"/>
            <person name="Kohler A."/>
            <person name="Kuo A."/>
            <person name="Nagy L.G."/>
            <person name="Floudas D."/>
            <person name="Copeland A."/>
            <person name="Barry K.W."/>
            <person name="Cichocki N."/>
            <person name="Veneault-Fourrey C."/>
            <person name="LaButti K."/>
            <person name="Lindquist E.A."/>
            <person name="Lipzen A."/>
            <person name="Lundell T."/>
            <person name="Morin E."/>
            <person name="Murat C."/>
            <person name="Riley R."/>
            <person name="Ohm R."/>
            <person name="Sun H."/>
            <person name="Tunlid A."/>
            <person name="Henrissat B."/>
            <person name="Grigoriev I.V."/>
            <person name="Hibbett D.S."/>
            <person name="Martin F."/>
        </authorList>
    </citation>
    <scope>NUCLEOTIDE SEQUENCE [LARGE SCALE GENOMIC DNA]</scope>
    <source>
        <strain evidence="2">UH-Slu-Lm8-n1</strain>
    </source>
</reference>